<reference evidence="2" key="1">
    <citation type="journal article" date="2022" name="Int. J. Syst. Evol. Microbiol.">
        <title>Prevotella lacticifex sp. nov., isolated from the rumen of cows.</title>
        <authorList>
            <person name="Shinkai T."/>
            <person name="Ikeyama N."/>
            <person name="Kumagai M."/>
            <person name="Ohmori H."/>
            <person name="Sakamoto M."/>
            <person name="Ohkuma M."/>
            <person name="Mitsumori M."/>
        </authorList>
    </citation>
    <scope>NUCLEOTIDE SEQUENCE</scope>
    <source>
        <strain evidence="2">R5076</strain>
    </source>
</reference>
<evidence type="ECO:0000256" key="1">
    <source>
        <dbReference type="SAM" id="Phobius"/>
    </source>
</evidence>
<dbReference type="InterPro" id="IPR010380">
    <property type="entry name" value="DUF975"/>
</dbReference>
<keyword evidence="3" id="KW-1185">Reference proteome</keyword>
<name>A0A9R1CB54_9BACT</name>
<feature type="transmembrane region" description="Helical" evidence="1">
    <location>
        <begin position="105"/>
        <end position="129"/>
    </location>
</feature>
<keyword evidence="1" id="KW-0472">Membrane</keyword>
<organism evidence="2 3">
    <name type="scientific">Prevotella lacticifex</name>
    <dbReference type="NCBI Taxonomy" id="2854755"/>
    <lineage>
        <taxon>Bacteria</taxon>
        <taxon>Pseudomonadati</taxon>
        <taxon>Bacteroidota</taxon>
        <taxon>Bacteroidia</taxon>
        <taxon>Bacteroidales</taxon>
        <taxon>Prevotellaceae</taxon>
        <taxon>Prevotella</taxon>
    </lineage>
</organism>
<sequence length="230" mass="25553">MRTISEYKDMALESLNNNWGQGALVTFVYILTYCGIIFAIGFFVGVFPSGSEASREALSNTIVNVAGLSLLPLEFGLAANFLNLSRGKGLSISQLFDGFNDYKRIFTTLLLVQIYTVLWALLLFIPGVVKSYSYCMTPFVLKDNPTMKNNEAIELSMKLMKGHKMQLFLLDLSMIGWALLCMLTLGLGVLLLQPYNTTAHAAFYRDLINDYDDADGNESFGAGPDFEEVQ</sequence>
<dbReference type="EMBL" id="BPUB01000002">
    <property type="protein sequence ID" value="GJG59304.1"/>
    <property type="molecule type" value="Genomic_DNA"/>
</dbReference>
<protein>
    <submittedName>
        <fullName evidence="2">Membrane protein</fullName>
    </submittedName>
</protein>
<keyword evidence="1" id="KW-1133">Transmembrane helix</keyword>
<dbReference type="PANTHER" id="PTHR40076">
    <property type="entry name" value="MEMBRANE PROTEIN-RELATED"/>
    <property type="match status" value="1"/>
</dbReference>
<evidence type="ECO:0000313" key="2">
    <source>
        <dbReference type="EMBL" id="GJG59304.1"/>
    </source>
</evidence>
<comment type="caution">
    <text evidence="2">The sequence shown here is derived from an EMBL/GenBank/DDBJ whole genome shotgun (WGS) entry which is preliminary data.</text>
</comment>
<dbReference type="AlphaFoldDB" id="A0A9R1CB54"/>
<gene>
    <name evidence="2" type="ORF">PRLR5076_21550</name>
</gene>
<dbReference type="RefSeq" id="WP_223928797.1">
    <property type="nucleotide sequence ID" value="NZ_BPTU01000001.1"/>
</dbReference>
<dbReference type="Pfam" id="PF06161">
    <property type="entry name" value="DUF975"/>
    <property type="match status" value="1"/>
</dbReference>
<accession>A0A9R1CB54</accession>
<proteinExistence type="predicted"/>
<evidence type="ECO:0000313" key="3">
    <source>
        <dbReference type="Proteomes" id="UP000825483"/>
    </source>
</evidence>
<dbReference type="Proteomes" id="UP000825483">
    <property type="component" value="Unassembled WGS sequence"/>
</dbReference>
<dbReference type="PANTHER" id="PTHR40076:SF1">
    <property type="entry name" value="MEMBRANE PROTEIN"/>
    <property type="match status" value="1"/>
</dbReference>
<keyword evidence="1" id="KW-0812">Transmembrane</keyword>
<feature type="transmembrane region" description="Helical" evidence="1">
    <location>
        <begin position="27"/>
        <end position="50"/>
    </location>
</feature>
<feature type="transmembrane region" description="Helical" evidence="1">
    <location>
        <begin position="62"/>
        <end position="85"/>
    </location>
</feature>
<feature type="transmembrane region" description="Helical" evidence="1">
    <location>
        <begin position="167"/>
        <end position="192"/>
    </location>
</feature>
<dbReference type="GeneID" id="72466658"/>